<reference evidence="4 5" key="1">
    <citation type="submission" date="2016-07" db="EMBL/GenBank/DDBJ databases">
        <title>Pervasive Adenine N6-methylation of Active Genes in Fungi.</title>
        <authorList>
            <consortium name="DOE Joint Genome Institute"/>
            <person name="Mondo S.J."/>
            <person name="Dannebaum R.O."/>
            <person name="Kuo R.C."/>
            <person name="Labutti K."/>
            <person name="Haridas S."/>
            <person name="Kuo A."/>
            <person name="Salamov A."/>
            <person name="Ahrendt S.R."/>
            <person name="Lipzen A."/>
            <person name="Sullivan W."/>
            <person name="Andreopoulos W.B."/>
            <person name="Clum A."/>
            <person name="Lindquist E."/>
            <person name="Daum C."/>
            <person name="Ramamoorthy G.K."/>
            <person name="Gryganskyi A."/>
            <person name="Culley D."/>
            <person name="Magnuson J.K."/>
            <person name="James T.Y."/>
            <person name="O'Malley M.A."/>
            <person name="Stajich J.E."/>
            <person name="Spatafora J.W."/>
            <person name="Visel A."/>
            <person name="Grigoriev I.V."/>
        </authorList>
    </citation>
    <scope>NUCLEOTIDE SEQUENCE [LARGE SCALE GENOMIC DNA]</scope>
    <source>
        <strain evidence="4 5">NRRL 3301</strain>
    </source>
</reference>
<accession>A0A1X2G705</accession>
<dbReference type="Proteomes" id="UP000242146">
    <property type="component" value="Unassembled WGS sequence"/>
</dbReference>
<sequence length="296" mass="33670">MPSLPTSSSGKIDLRAMLDKGIIPKRDQQLKASRKPSAPAAAAKKVEATPVAKKENPYLSKEALPYHGRSRKTRPMRFVEPGKFVEKAEQQRSKAQLERLKEQVAAKVQQAGMQVDLDISDKALKREQPPVVEWWDAPLLPHQSYDDLPIDPTQLTSLVTSYVHHPVQITPPNENTKPVTRALRLTKTETKKLRRQRRREMLKDKQDKIRLGLLPPDPPKVKISNLMRVLGDEAILDPTKVEAKVRKEMEMRQRMHDEANAARKLTPDERRNKTVAKQKEDQDAGIEAAVFKYGQP</sequence>
<dbReference type="PANTHER" id="PTHR14212:SF0">
    <property type="entry name" value="U4_U6 SMALL NUCLEAR RIBONUCLEOPROTEIN PRP3"/>
    <property type="match status" value="1"/>
</dbReference>
<dbReference type="PANTHER" id="PTHR14212">
    <property type="entry name" value="U4/U6-ASSOCIATED RNA SPLICING FACTOR-RELATED"/>
    <property type="match status" value="1"/>
</dbReference>
<proteinExistence type="predicted"/>
<feature type="coiled-coil region" evidence="1">
    <location>
        <begin position="85"/>
        <end position="114"/>
    </location>
</feature>
<evidence type="ECO:0000256" key="2">
    <source>
        <dbReference type="SAM" id="MobiDB-lite"/>
    </source>
</evidence>
<dbReference type="OrthoDB" id="10264544at2759"/>
<dbReference type="Pfam" id="PF08572">
    <property type="entry name" value="PRP3"/>
    <property type="match status" value="1"/>
</dbReference>
<organism evidence="4 5">
    <name type="scientific">Hesseltinella vesiculosa</name>
    <dbReference type="NCBI Taxonomy" id="101127"/>
    <lineage>
        <taxon>Eukaryota</taxon>
        <taxon>Fungi</taxon>
        <taxon>Fungi incertae sedis</taxon>
        <taxon>Mucoromycota</taxon>
        <taxon>Mucoromycotina</taxon>
        <taxon>Mucoromycetes</taxon>
        <taxon>Mucorales</taxon>
        <taxon>Cunninghamellaceae</taxon>
        <taxon>Hesseltinella</taxon>
    </lineage>
</organism>
<dbReference type="GO" id="GO:0046540">
    <property type="term" value="C:U4/U6 x U5 tri-snRNP complex"/>
    <property type="evidence" value="ECO:0007669"/>
    <property type="project" value="InterPro"/>
</dbReference>
<keyword evidence="5" id="KW-1185">Reference proteome</keyword>
<feature type="compositionally biased region" description="Basic and acidic residues" evidence="2">
    <location>
        <begin position="254"/>
        <end position="282"/>
    </location>
</feature>
<evidence type="ECO:0000313" key="4">
    <source>
        <dbReference type="EMBL" id="ORX46739.1"/>
    </source>
</evidence>
<feature type="compositionally biased region" description="Basic and acidic residues" evidence="2">
    <location>
        <begin position="44"/>
        <end position="56"/>
    </location>
</feature>
<dbReference type="STRING" id="101127.A0A1X2G705"/>
<evidence type="ECO:0000313" key="5">
    <source>
        <dbReference type="Proteomes" id="UP000242146"/>
    </source>
</evidence>
<feature type="region of interest" description="Disordered" evidence="2">
    <location>
        <begin position="24"/>
        <end position="77"/>
    </location>
</feature>
<dbReference type="GO" id="GO:0000398">
    <property type="term" value="P:mRNA splicing, via spliceosome"/>
    <property type="evidence" value="ECO:0007669"/>
    <property type="project" value="InterPro"/>
</dbReference>
<comment type="caution">
    <text evidence="4">The sequence shown here is derived from an EMBL/GenBank/DDBJ whole genome shotgun (WGS) entry which is preliminary data.</text>
</comment>
<evidence type="ECO:0000256" key="1">
    <source>
        <dbReference type="SAM" id="Coils"/>
    </source>
</evidence>
<feature type="domain" description="Pre-mRNA-splicing factor 3" evidence="3">
    <location>
        <begin position="56"/>
        <end position="266"/>
    </location>
</feature>
<gene>
    <name evidence="4" type="ORF">DM01DRAFT_1147306</name>
</gene>
<evidence type="ECO:0000259" key="3">
    <source>
        <dbReference type="Pfam" id="PF08572"/>
    </source>
</evidence>
<keyword evidence="1" id="KW-0175">Coiled coil</keyword>
<dbReference type="AlphaFoldDB" id="A0A1X2G705"/>
<feature type="region of interest" description="Disordered" evidence="2">
    <location>
        <begin position="254"/>
        <end position="287"/>
    </location>
</feature>
<dbReference type="EMBL" id="MCGT01000036">
    <property type="protein sequence ID" value="ORX46739.1"/>
    <property type="molecule type" value="Genomic_DNA"/>
</dbReference>
<name>A0A1X2G705_9FUNG</name>
<dbReference type="InterPro" id="IPR027104">
    <property type="entry name" value="Prp3"/>
</dbReference>
<dbReference type="InterPro" id="IPR013881">
    <property type="entry name" value="Pre-mRNA_splic_Prp3_dom"/>
</dbReference>
<protein>
    <submittedName>
        <fullName evidence="4">Pre-mRNA-splicing factor 3</fullName>
    </submittedName>
</protein>